<feature type="domain" description="Transposon Tn7 transposition protein TnsD C-terminal" evidence="1">
    <location>
        <begin position="360"/>
        <end position="447"/>
    </location>
</feature>
<dbReference type="Pfam" id="PF15978">
    <property type="entry name" value="TnsD"/>
    <property type="match status" value="1"/>
</dbReference>
<dbReference type="RefSeq" id="WP_223993903.1">
    <property type="nucleotide sequence ID" value="NZ_CAJZAG010000011.1"/>
</dbReference>
<dbReference type="EMBL" id="CAJZAG010000011">
    <property type="protein sequence ID" value="CAG9183397.1"/>
    <property type="molecule type" value="Genomic_DNA"/>
</dbReference>
<gene>
    <name evidence="2" type="ORF">LMG32289_05367</name>
</gene>
<accession>A0ABM8XSU7</accession>
<proteinExistence type="predicted"/>
<organism evidence="2 3">
    <name type="scientific">Cupriavidus pampae</name>
    <dbReference type="NCBI Taxonomy" id="659251"/>
    <lineage>
        <taxon>Bacteria</taxon>
        <taxon>Pseudomonadati</taxon>
        <taxon>Pseudomonadota</taxon>
        <taxon>Betaproteobacteria</taxon>
        <taxon>Burkholderiales</taxon>
        <taxon>Burkholderiaceae</taxon>
        <taxon>Cupriavidus</taxon>
    </lineage>
</organism>
<evidence type="ECO:0000313" key="3">
    <source>
        <dbReference type="Proteomes" id="UP000706525"/>
    </source>
</evidence>
<comment type="caution">
    <text evidence="2">The sequence shown here is derived from an EMBL/GenBank/DDBJ whole genome shotgun (WGS) entry which is preliminary data.</text>
</comment>
<dbReference type="Proteomes" id="UP000706525">
    <property type="component" value="Unassembled WGS sequence"/>
</dbReference>
<evidence type="ECO:0000313" key="2">
    <source>
        <dbReference type="EMBL" id="CAG9183397.1"/>
    </source>
</evidence>
<dbReference type="InterPro" id="IPR032750">
    <property type="entry name" value="TnsD_C"/>
</dbReference>
<name>A0ABM8XSU7_9BURK</name>
<sequence length="542" mass="60106">MMTVTTKALIGPASDQFRGATGEGLQASRQSVLQAVGALTPRDRFEAASSIADSLFGTAPRVRLGGRTARSEIAYDTVSWPLALLSACGDGYYGSSEQLLARTLVPYCQYQYMPPGREALRRRAIHGEARFRSPPWAPWMVRNPPGRKTCPVCAAQSWQTLGIDALVWPHMAPMVRACWRHGVQLRTNVAARGPDEHQWVPQPASVRAIAFAKDTVTICELGRSVEGASHAFAAQLTECGLRRPDGTFRTAAFARHYAAYADAYIEDLALCRALGRPRTASAVLHWIRQGGDETLHPVLLVVLLGFLRAAGDSTLAIFSTVARRQKAPPVAHKSWSAQGKSDRLPVDGRERYGLTDVPMLLHAGCSCKQAARLCHVNASTVYRLVARLALWGVVATQRHARLRVRARQIWQALRAKYPQASPNALRKREPQAYAWLWRHDQEWLMAQPRSYCPARGWHRSVLPTPGSPAAALARVRSAIRDMEARAEGPPYSRAELCRRIGISQHVLKTWEYASTRIARAIQRANKTRSPIRPARWRPSHSA</sequence>
<protein>
    <recommendedName>
        <fullName evidence="1">Transposon Tn7 transposition protein TnsD C-terminal domain-containing protein</fullName>
    </recommendedName>
</protein>
<reference evidence="2 3" key="1">
    <citation type="submission" date="2021-08" db="EMBL/GenBank/DDBJ databases">
        <authorList>
            <person name="Peeters C."/>
        </authorList>
    </citation>
    <scope>NUCLEOTIDE SEQUENCE [LARGE SCALE GENOMIC DNA]</scope>
    <source>
        <strain evidence="2 3">LMG 32289</strain>
    </source>
</reference>
<evidence type="ECO:0000259" key="1">
    <source>
        <dbReference type="Pfam" id="PF15978"/>
    </source>
</evidence>
<keyword evidence="3" id="KW-1185">Reference proteome</keyword>